<dbReference type="EMBL" id="GBRH01196817">
    <property type="protein sequence ID" value="JAE01079.1"/>
    <property type="molecule type" value="Transcribed_RNA"/>
</dbReference>
<organism evidence="1">
    <name type="scientific">Arundo donax</name>
    <name type="common">Giant reed</name>
    <name type="synonym">Donax arundinaceus</name>
    <dbReference type="NCBI Taxonomy" id="35708"/>
    <lineage>
        <taxon>Eukaryota</taxon>
        <taxon>Viridiplantae</taxon>
        <taxon>Streptophyta</taxon>
        <taxon>Embryophyta</taxon>
        <taxon>Tracheophyta</taxon>
        <taxon>Spermatophyta</taxon>
        <taxon>Magnoliopsida</taxon>
        <taxon>Liliopsida</taxon>
        <taxon>Poales</taxon>
        <taxon>Poaceae</taxon>
        <taxon>PACMAD clade</taxon>
        <taxon>Arundinoideae</taxon>
        <taxon>Arundineae</taxon>
        <taxon>Arundo</taxon>
    </lineage>
</organism>
<dbReference type="AlphaFoldDB" id="A0A0A9EQ15"/>
<proteinExistence type="predicted"/>
<accession>A0A0A9EQ15</accession>
<evidence type="ECO:0000313" key="1">
    <source>
        <dbReference type="EMBL" id="JAE01079.1"/>
    </source>
</evidence>
<sequence>MSCVLIHSCFCSTKLWSPPSPLCPEPLSIRLVCLTRLQILARWFRNLQERLETLRG</sequence>
<reference evidence="1" key="1">
    <citation type="submission" date="2014-09" db="EMBL/GenBank/DDBJ databases">
        <authorList>
            <person name="Magalhaes I.L.F."/>
            <person name="Oliveira U."/>
            <person name="Santos F.R."/>
            <person name="Vidigal T.H.D.A."/>
            <person name="Brescovit A.D."/>
            <person name="Santos A.J."/>
        </authorList>
    </citation>
    <scope>NUCLEOTIDE SEQUENCE</scope>
    <source>
        <tissue evidence="1">Shoot tissue taken approximately 20 cm above the soil surface</tissue>
    </source>
</reference>
<reference evidence="1" key="2">
    <citation type="journal article" date="2015" name="Data Brief">
        <title>Shoot transcriptome of the giant reed, Arundo donax.</title>
        <authorList>
            <person name="Barrero R.A."/>
            <person name="Guerrero F.D."/>
            <person name="Moolhuijzen P."/>
            <person name="Goolsby J.A."/>
            <person name="Tidwell J."/>
            <person name="Bellgard S.E."/>
            <person name="Bellgard M.I."/>
        </authorList>
    </citation>
    <scope>NUCLEOTIDE SEQUENCE</scope>
    <source>
        <tissue evidence="1">Shoot tissue taken approximately 20 cm above the soil surface</tissue>
    </source>
</reference>
<protein>
    <submittedName>
        <fullName evidence="1">Uncharacterized protein</fullName>
    </submittedName>
</protein>
<name>A0A0A9EQ15_ARUDO</name>